<keyword evidence="10 14" id="KW-0067">ATP-binding</keyword>
<dbReference type="CDD" id="cd00082">
    <property type="entry name" value="HisKA"/>
    <property type="match status" value="1"/>
</dbReference>
<evidence type="ECO:0000256" key="3">
    <source>
        <dbReference type="ARBA" id="ARBA00022475"/>
    </source>
</evidence>
<dbReference type="Pfam" id="PF02518">
    <property type="entry name" value="HATPase_c"/>
    <property type="match status" value="1"/>
</dbReference>
<keyword evidence="11 14" id="KW-1133">Transmembrane helix</keyword>
<dbReference type="GO" id="GO:0005524">
    <property type="term" value="F:ATP binding"/>
    <property type="evidence" value="ECO:0007669"/>
    <property type="project" value="UniProtKB-KW"/>
</dbReference>
<dbReference type="PANTHER" id="PTHR45436">
    <property type="entry name" value="SENSOR HISTIDINE KINASE YKOH"/>
    <property type="match status" value="1"/>
</dbReference>
<dbReference type="AlphaFoldDB" id="A0A315EEN7"/>
<keyword evidence="8 14" id="KW-0547">Nucleotide-binding</keyword>
<evidence type="ECO:0000313" key="18">
    <source>
        <dbReference type="Proteomes" id="UP000250790"/>
    </source>
</evidence>
<keyword evidence="6 14" id="KW-0808">Transferase</keyword>
<dbReference type="InterPro" id="IPR036097">
    <property type="entry name" value="HisK_dim/P_sf"/>
</dbReference>
<evidence type="ECO:0000256" key="1">
    <source>
        <dbReference type="ARBA" id="ARBA00000085"/>
    </source>
</evidence>
<dbReference type="InterPro" id="IPR048590">
    <property type="entry name" value="CusS-like_sensor"/>
</dbReference>
<evidence type="ECO:0000256" key="5">
    <source>
        <dbReference type="ARBA" id="ARBA00022553"/>
    </source>
</evidence>
<dbReference type="InterPro" id="IPR003594">
    <property type="entry name" value="HATPase_dom"/>
</dbReference>
<dbReference type="InterPro" id="IPR036890">
    <property type="entry name" value="HATPase_C_sf"/>
</dbReference>
<dbReference type="Gene3D" id="6.10.340.10">
    <property type="match status" value="1"/>
</dbReference>
<evidence type="ECO:0000256" key="7">
    <source>
        <dbReference type="ARBA" id="ARBA00022692"/>
    </source>
</evidence>
<evidence type="ECO:0000256" key="9">
    <source>
        <dbReference type="ARBA" id="ARBA00022777"/>
    </source>
</evidence>
<reference evidence="17 18" key="1">
    <citation type="submission" date="2017-04" db="EMBL/GenBank/DDBJ databases">
        <title>Unexpected and diverse lifestyles within the genus Limnohabitans.</title>
        <authorList>
            <person name="Kasalicky V."/>
            <person name="Mehrshad M."/>
            <person name="Andrei S.-A."/>
            <person name="Salcher M."/>
            <person name="Kratochvilova H."/>
            <person name="Simek K."/>
            <person name="Ghai R."/>
        </authorList>
    </citation>
    <scope>NUCLEOTIDE SEQUENCE [LARGE SCALE GENOMIC DNA]</scope>
    <source>
        <strain evidence="17 18">II-B4</strain>
    </source>
</reference>
<dbReference type="SMART" id="SM00387">
    <property type="entry name" value="HATPase_c"/>
    <property type="match status" value="1"/>
</dbReference>
<evidence type="ECO:0000256" key="12">
    <source>
        <dbReference type="ARBA" id="ARBA00023012"/>
    </source>
</evidence>
<evidence type="ECO:0000256" key="14">
    <source>
        <dbReference type="RuleBase" id="RU364088"/>
    </source>
</evidence>
<protein>
    <recommendedName>
        <fullName evidence="14">Sensor protein</fullName>
        <ecNumber evidence="14">2.7.13.3</ecNumber>
    </recommendedName>
</protein>
<dbReference type="RefSeq" id="WP_089957701.1">
    <property type="nucleotide sequence ID" value="NZ_NESN01000001.1"/>
</dbReference>
<keyword evidence="3 14" id="KW-1003">Cell membrane</keyword>
<dbReference type="SUPFAM" id="SSF55874">
    <property type="entry name" value="ATPase domain of HSP90 chaperone/DNA topoisomerase II/histidine kinase"/>
    <property type="match status" value="1"/>
</dbReference>
<evidence type="ECO:0000256" key="4">
    <source>
        <dbReference type="ARBA" id="ARBA00022519"/>
    </source>
</evidence>
<dbReference type="PRINTS" id="PR00344">
    <property type="entry name" value="BCTRLSENSOR"/>
</dbReference>
<dbReference type="InterPro" id="IPR003660">
    <property type="entry name" value="HAMP_dom"/>
</dbReference>
<proteinExistence type="predicted"/>
<keyword evidence="7 14" id="KW-0812">Transmembrane</keyword>
<dbReference type="Gene3D" id="1.10.287.130">
    <property type="match status" value="1"/>
</dbReference>
<dbReference type="CDD" id="cd00075">
    <property type="entry name" value="HATPase"/>
    <property type="match status" value="1"/>
</dbReference>
<dbReference type="PROSITE" id="PS50109">
    <property type="entry name" value="HIS_KIN"/>
    <property type="match status" value="1"/>
</dbReference>
<dbReference type="EMBL" id="NESN01000001">
    <property type="protein sequence ID" value="PUE55075.1"/>
    <property type="molecule type" value="Genomic_DNA"/>
</dbReference>
<organism evidence="17 18">
    <name type="scientific">Limnohabitans parvus II-B4</name>
    <dbReference type="NCBI Taxonomy" id="1293052"/>
    <lineage>
        <taxon>Bacteria</taxon>
        <taxon>Pseudomonadati</taxon>
        <taxon>Pseudomonadota</taxon>
        <taxon>Betaproteobacteria</taxon>
        <taxon>Burkholderiales</taxon>
        <taxon>Comamonadaceae</taxon>
        <taxon>Limnohabitans</taxon>
    </lineage>
</organism>
<comment type="catalytic activity">
    <reaction evidence="1 14">
        <text>ATP + protein L-histidine = ADP + protein N-phospho-L-histidine.</text>
        <dbReference type="EC" id="2.7.13.3"/>
    </reaction>
</comment>
<gene>
    <name evidence="17" type="ORF">B9Z37_00280</name>
</gene>
<keyword evidence="12 14" id="KW-0902">Two-component regulatory system</keyword>
<dbReference type="InterPro" id="IPR005467">
    <property type="entry name" value="His_kinase_dom"/>
</dbReference>
<feature type="domain" description="HAMP" evidence="16">
    <location>
        <begin position="185"/>
        <end position="238"/>
    </location>
</feature>
<dbReference type="EC" id="2.7.13.3" evidence="14"/>
<dbReference type="Pfam" id="PF00512">
    <property type="entry name" value="HisKA"/>
    <property type="match status" value="1"/>
</dbReference>
<dbReference type="Pfam" id="PF00672">
    <property type="entry name" value="HAMP"/>
    <property type="match status" value="1"/>
</dbReference>
<accession>A0A315EEN7</accession>
<comment type="function">
    <text evidence="14">Member of a two-component regulatory system.</text>
</comment>
<dbReference type="OrthoDB" id="9786919at2"/>
<dbReference type="InterPro" id="IPR050428">
    <property type="entry name" value="TCS_sensor_his_kinase"/>
</dbReference>
<dbReference type="SMART" id="SM00304">
    <property type="entry name" value="HAMP"/>
    <property type="match status" value="1"/>
</dbReference>
<comment type="subcellular location">
    <subcellularLocation>
        <location evidence="2">Cell inner membrane</location>
        <topology evidence="2">Multi-pass membrane protein</topology>
    </subcellularLocation>
</comment>
<evidence type="ECO:0000313" key="17">
    <source>
        <dbReference type="EMBL" id="PUE55075.1"/>
    </source>
</evidence>
<dbReference type="SUPFAM" id="SSF47384">
    <property type="entry name" value="Homodimeric domain of signal transducing histidine kinase"/>
    <property type="match status" value="1"/>
</dbReference>
<evidence type="ECO:0000256" key="13">
    <source>
        <dbReference type="ARBA" id="ARBA00023136"/>
    </source>
</evidence>
<keyword evidence="9 14" id="KW-0418">Kinase</keyword>
<feature type="transmembrane region" description="Helical" evidence="14">
    <location>
        <begin position="165"/>
        <end position="184"/>
    </location>
</feature>
<dbReference type="PANTHER" id="PTHR45436:SF15">
    <property type="entry name" value="SENSOR HISTIDINE KINASE CUSS"/>
    <property type="match status" value="1"/>
</dbReference>
<evidence type="ECO:0000259" key="15">
    <source>
        <dbReference type="PROSITE" id="PS50109"/>
    </source>
</evidence>
<dbReference type="GO" id="GO:0005886">
    <property type="term" value="C:plasma membrane"/>
    <property type="evidence" value="ECO:0007669"/>
    <property type="project" value="UniProtKB-SubCell"/>
</dbReference>
<evidence type="ECO:0000259" key="16">
    <source>
        <dbReference type="PROSITE" id="PS50885"/>
    </source>
</evidence>
<evidence type="ECO:0000256" key="2">
    <source>
        <dbReference type="ARBA" id="ARBA00004429"/>
    </source>
</evidence>
<keyword evidence="13 14" id="KW-0472">Membrane</keyword>
<dbReference type="CDD" id="cd06225">
    <property type="entry name" value="HAMP"/>
    <property type="match status" value="1"/>
</dbReference>
<keyword evidence="5" id="KW-0597">Phosphoprotein</keyword>
<evidence type="ECO:0000256" key="8">
    <source>
        <dbReference type="ARBA" id="ARBA00022741"/>
    </source>
</evidence>
<keyword evidence="4 14" id="KW-0997">Cell inner membrane</keyword>
<dbReference type="SMART" id="SM00388">
    <property type="entry name" value="HisKA"/>
    <property type="match status" value="1"/>
</dbReference>
<feature type="transmembrane region" description="Helical" evidence="14">
    <location>
        <begin position="12"/>
        <end position="32"/>
    </location>
</feature>
<comment type="caution">
    <text evidence="17">The sequence shown here is derived from an EMBL/GenBank/DDBJ whole genome shotgun (WGS) entry which is preliminary data.</text>
</comment>
<dbReference type="InterPro" id="IPR003661">
    <property type="entry name" value="HisK_dim/P_dom"/>
</dbReference>
<dbReference type="NCBIfam" id="TIGR01386">
    <property type="entry name" value="cztS_silS_copS"/>
    <property type="match status" value="1"/>
</dbReference>
<keyword evidence="18" id="KW-1185">Reference proteome</keyword>
<dbReference type="InterPro" id="IPR004358">
    <property type="entry name" value="Sig_transdc_His_kin-like_C"/>
</dbReference>
<evidence type="ECO:0000256" key="6">
    <source>
        <dbReference type="ARBA" id="ARBA00022679"/>
    </source>
</evidence>
<evidence type="ECO:0000256" key="11">
    <source>
        <dbReference type="ARBA" id="ARBA00022989"/>
    </source>
</evidence>
<feature type="domain" description="Histidine kinase" evidence="15">
    <location>
        <begin position="246"/>
        <end position="460"/>
    </location>
</feature>
<dbReference type="GO" id="GO:0000155">
    <property type="term" value="F:phosphorelay sensor kinase activity"/>
    <property type="evidence" value="ECO:0007669"/>
    <property type="project" value="InterPro"/>
</dbReference>
<dbReference type="Pfam" id="PF21085">
    <property type="entry name" value="CusS"/>
    <property type="match status" value="1"/>
</dbReference>
<sequence>MFRRLSLTSRLTIFFIALASSVILGLALLFMVEADRHFVDLDSAALDDKKHLIEGILASSRSHEEARSRLNEALSHHHSLYALVKGPQGEKLYQTNGYSGPTTQASFITNDDGHGLQSWRSGGREFHEMSFTAGMVQGMAGPLQISLAVDTQHHQEFMRELRRSIAIYAVLAILLSGFLAWFAAHQGMSPLRAMKRRAAAVTGQQLQERMPEDAVPIEMADLARELNEMLGRLQNDFKQLADFAADLAHELRTPISNLLTQTQVTLSTQRDLKTYQDTLASNAEELQRLARVVSDMLFLAKTERGVDLPHKESFSAAQGARELVEFYEAVADEKRILMSVEGDGRIYGDRLMFRRALSNLLSNALRHAPVGGVVGVRIESSSRGIEVTVKNTGKEIPLDVQQRVFERFYRADSARRHPASDGAGLGLSITKAIVEAHGGAISVTSDQEWTRFRLVFPGLQARMRQATELLSRP</sequence>
<dbReference type="PROSITE" id="PS50885">
    <property type="entry name" value="HAMP"/>
    <property type="match status" value="1"/>
</dbReference>
<name>A0A315EEN7_9BURK</name>
<dbReference type="InterPro" id="IPR006290">
    <property type="entry name" value="CztS_silS_copS"/>
</dbReference>
<dbReference type="Gene3D" id="3.30.565.10">
    <property type="entry name" value="Histidine kinase-like ATPase, C-terminal domain"/>
    <property type="match status" value="1"/>
</dbReference>
<evidence type="ECO:0000256" key="10">
    <source>
        <dbReference type="ARBA" id="ARBA00022840"/>
    </source>
</evidence>
<dbReference type="Proteomes" id="UP000250790">
    <property type="component" value="Unassembled WGS sequence"/>
</dbReference>